<protein>
    <submittedName>
        <fullName evidence="2">Uncharacterized protein</fullName>
    </submittedName>
</protein>
<feature type="non-terminal residue" evidence="2">
    <location>
        <position position="1"/>
    </location>
</feature>
<accession>A0A6J4JZW3</accession>
<name>A0A6J4JZW3_9ACTN</name>
<reference evidence="2" key="1">
    <citation type="submission" date="2020-02" db="EMBL/GenBank/DDBJ databases">
        <authorList>
            <person name="Meier V. D."/>
        </authorList>
    </citation>
    <scope>NUCLEOTIDE SEQUENCE</scope>
    <source>
        <strain evidence="2">AVDCRST_MAG48</strain>
    </source>
</reference>
<dbReference type="AlphaFoldDB" id="A0A6J4JZW3"/>
<sequence>CPTVRPCSPPGSAASAVSSSSPLSSCRPAEPRRRRPPPSGPRSWRRSSRSVPPGWPSSGPRRPCSGAS</sequence>
<evidence type="ECO:0000313" key="2">
    <source>
        <dbReference type="EMBL" id="CAA9291892.1"/>
    </source>
</evidence>
<feature type="compositionally biased region" description="Low complexity" evidence="1">
    <location>
        <begin position="49"/>
        <end position="68"/>
    </location>
</feature>
<gene>
    <name evidence="2" type="ORF">AVDCRST_MAG48-589</name>
</gene>
<feature type="region of interest" description="Disordered" evidence="1">
    <location>
        <begin position="1"/>
        <end position="68"/>
    </location>
</feature>
<dbReference type="EMBL" id="CADCTS010000088">
    <property type="protein sequence ID" value="CAA9291892.1"/>
    <property type="molecule type" value="Genomic_DNA"/>
</dbReference>
<feature type="compositionally biased region" description="Low complexity" evidence="1">
    <location>
        <begin position="10"/>
        <end position="28"/>
    </location>
</feature>
<evidence type="ECO:0000256" key="1">
    <source>
        <dbReference type="SAM" id="MobiDB-lite"/>
    </source>
</evidence>
<feature type="non-terminal residue" evidence="2">
    <location>
        <position position="68"/>
    </location>
</feature>
<proteinExistence type="predicted"/>
<organism evidence="2">
    <name type="scientific">uncultured Friedmanniella sp</name>
    <dbReference type="NCBI Taxonomy" id="335381"/>
    <lineage>
        <taxon>Bacteria</taxon>
        <taxon>Bacillati</taxon>
        <taxon>Actinomycetota</taxon>
        <taxon>Actinomycetes</taxon>
        <taxon>Propionibacteriales</taxon>
        <taxon>Nocardioidaceae</taxon>
        <taxon>Friedmanniella</taxon>
        <taxon>environmental samples</taxon>
    </lineage>
</organism>